<evidence type="ECO:0000313" key="8">
    <source>
        <dbReference type="Proteomes" id="UP000249720"/>
    </source>
</evidence>
<keyword evidence="8" id="KW-1185">Reference proteome</keyword>
<dbReference type="SUPFAM" id="SSF50156">
    <property type="entry name" value="PDZ domain-like"/>
    <property type="match status" value="1"/>
</dbReference>
<dbReference type="GO" id="GO:0006508">
    <property type="term" value="P:proteolysis"/>
    <property type="evidence" value="ECO:0007669"/>
    <property type="project" value="UniProtKB-KW"/>
</dbReference>
<dbReference type="CDD" id="cd07560">
    <property type="entry name" value="Peptidase_S41_CPP"/>
    <property type="match status" value="1"/>
</dbReference>
<dbReference type="RefSeq" id="WP_111293559.1">
    <property type="nucleotide sequence ID" value="NZ_QKZV01000001.1"/>
</dbReference>
<dbReference type="Pfam" id="PF03572">
    <property type="entry name" value="Peptidase_S41"/>
    <property type="match status" value="1"/>
</dbReference>
<dbReference type="FunFam" id="3.90.226.10:FF:000090">
    <property type="entry name" value="Tail-specific protease"/>
    <property type="match status" value="1"/>
</dbReference>
<evidence type="ECO:0000256" key="4">
    <source>
        <dbReference type="ARBA" id="ARBA00022825"/>
    </source>
</evidence>
<dbReference type="Pfam" id="PF17804">
    <property type="entry name" value="TSP_NTD"/>
    <property type="match status" value="1"/>
</dbReference>
<accession>A0A2W7SFP6</accession>
<dbReference type="PROSITE" id="PS50106">
    <property type="entry name" value="PDZ"/>
    <property type="match status" value="1"/>
</dbReference>
<dbReference type="InterPro" id="IPR001478">
    <property type="entry name" value="PDZ"/>
</dbReference>
<evidence type="ECO:0000313" key="7">
    <source>
        <dbReference type="EMBL" id="PZX66019.1"/>
    </source>
</evidence>
<evidence type="ECO:0000256" key="1">
    <source>
        <dbReference type="ARBA" id="ARBA00009179"/>
    </source>
</evidence>
<dbReference type="SUPFAM" id="SSF52096">
    <property type="entry name" value="ClpP/crotonase"/>
    <property type="match status" value="1"/>
</dbReference>
<dbReference type="SMART" id="SM00245">
    <property type="entry name" value="TSPc"/>
    <property type="match status" value="1"/>
</dbReference>
<dbReference type="GO" id="GO:0004175">
    <property type="term" value="F:endopeptidase activity"/>
    <property type="evidence" value="ECO:0007669"/>
    <property type="project" value="TreeGrafter"/>
</dbReference>
<keyword evidence="4 5" id="KW-0720">Serine protease</keyword>
<reference evidence="7 8" key="1">
    <citation type="submission" date="2018-06" db="EMBL/GenBank/DDBJ databases">
        <title>Genomic Encyclopedia of Archaeal and Bacterial Type Strains, Phase II (KMG-II): from individual species to whole genera.</title>
        <authorList>
            <person name="Goeker M."/>
        </authorList>
    </citation>
    <scope>NUCLEOTIDE SEQUENCE [LARGE SCALE GENOMIC DNA]</scope>
    <source>
        <strain evidence="7 8">DSM 23241</strain>
    </source>
</reference>
<dbReference type="InterPro" id="IPR036034">
    <property type="entry name" value="PDZ_sf"/>
</dbReference>
<dbReference type="SMART" id="SM00228">
    <property type="entry name" value="PDZ"/>
    <property type="match status" value="1"/>
</dbReference>
<dbReference type="Proteomes" id="UP000249720">
    <property type="component" value="Unassembled WGS sequence"/>
</dbReference>
<comment type="similarity">
    <text evidence="1 5">Belongs to the peptidase S41A family.</text>
</comment>
<dbReference type="EMBL" id="QKZV01000001">
    <property type="protein sequence ID" value="PZX66019.1"/>
    <property type="molecule type" value="Genomic_DNA"/>
</dbReference>
<dbReference type="GO" id="GO:0008236">
    <property type="term" value="F:serine-type peptidase activity"/>
    <property type="evidence" value="ECO:0007669"/>
    <property type="project" value="UniProtKB-KW"/>
</dbReference>
<evidence type="ECO:0000256" key="2">
    <source>
        <dbReference type="ARBA" id="ARBA00022670"/>
    </source>
</evidence>
<dbReference type="CDD" id="cd06782">
    <property type="entry name" value="cpPDZ_CPP-like"/>
    <property type="match status" value="1"/>
</dbReference>
<dbReference type="InterPro" id="IPR004447">
    <property type="entry name" value="Peptidase_S41A"/>
</dbReference>
<feature type="domain" description="PDZ" evidence="6">
    <location>
        <begin position="265"/>
        <end position="325"/>
    </location>
</feature>
<evidence type="ECO:0000259" key="6">
    <source>
        <dbReference type="PROSITE" id="PS50106"/>
    </source>
</evidence>
<dbReference type="Gene3D" id="3.90.226.10">
    <property type="entry name" value="2-enoyl-CoA Hydratase, Chain A, domain 1"/>
    <property type="match status" value="1"/>
</dbReference>
<protein>
    <submittedName>
        <fullName evidence="7">Carboxyl-terminal processing protease</fullName>
    </submittedName>
</protein>
<sequence length="714" mass="80984">MKTPKGIVVALLILFGVSFVAFTTFKAKNDLTITQKQRLLIAIGQLLENEHYSPQKINDSFSVKVFNKYLTDMWADDDKSIFLQKDIESLKKYATTIDDEIHGTMPISFVPAVSTIYNMRVAETVDLYKSILSKPFTFTSNDSIVTNVDELDFPKNEADKKDRWYKKLKYITLTRYYDLQNQREKATVDSIKNKTDKQLEEEARQSVLRTENKIFERIKVKFSDDERFNLFLNTICNLMDPHTDYFPPVEKREFDEMMSNRFYGIGAQLTESDGNIKIVSIQNGGAAWKSGQLMANDIILKVGQGNAEPVDITGYDVTDAVKLIRGDKGTEVRLTVKHPDGSIKVVSLIRSEVVLDESFARSLVLNQNGKKIGYIYLPEFYADFERANGSRSSDDVAKEVKKLKEQKVDGIILDLRFNGGGSLYEVVQMVGLFIGQGPVVQVRDKDGNSTVLTDRDNSILYDGPLAVMINEGSASASEIFAAAIQDYKRGIIIGSRSYGKGTVQKNVPLGKPLDNFSGRTEYGAVKLTFQKFYRINGGSTQLKGVTPDVVIPDLYDYMKMREKDNPSALPWDEIAKATYQTWQDNYDRSALIQKENAAIQADTTFSLLNANTKWLAQKTDAPVQLNYQTFKKDQKQIVATAEQDNNLIKLKTPMDLQVLPQDKDTYYNNPDTAKGKRYQDWLKDRTKDMYIYQSAKVVSDMIDASKTQTAWKRH</sequence>
<evidence type="ECO:0000256" key="3">
    <source>
        <dbReference type="ARBA" id="ARBA00022801"/>
    </source>
</evidence>
<comment type="caution">
    <text evidence="7">The sequence shown here is derived from an EMBL/GenBank/DDBJ whole genome shotgun (WGS) entry which is preliminary data.</text>
</comment>
<dbReference type="PANTHER" id="PTHR32060">
    <property type="entry name" value="TAIL-SPECIFIC PROTEASE"/>
    <property type="match status" value="1"/>
</dbReference>
<dbReference type="InterPro" id="IPR005151">
    <property type="entry name" value="Tail-specific_protease"/>
</dbReference>
<dbReference type="InterPro" id="IPR040573">
    <property type="entry name" value="TSP_N"/>
</dbReference>
<keyword evidence="3 5" id="KW-0378">Hydrolase</keyword>
<dbReference type="PANTHER" id="PTHR32060:SF22">
    <property type="entry name" value="CARBOXYL-TERMINAL-PROCESSING PEPTIDASE 3, CHLOROPLASTIC"/>
    <property type="match status" value="1"/>
</dbReference>
<dbReference type="AlphaFoldDB" id="A0A2W7SFP6"/>
<dbReference type="GO" id="GO:0030288">
    <property type="term" value="C:outer membrane-bounded periplasmic space"/>
    <property type="evidence" value="ECO:0007669"/>
    <property type="project" value="TreeGrafter"/>
</dbReference>
<dbReference type="InterPro" id="IPR020992">
    <property type="entry name" value="Tail_Prtase_C"/>
</dbReference>
<dbReference type="OrthoDB" id="9812068at2"/>
<name>A0A2W7SFP6_9BACT</name>
<dbReference type="InterPro" id="IPR029045">
    <property type="entry name" value="ClpP/crotonase-like_dom_sf"/>
</dbReference>
<keyword evidence="2 5" id="KW-0645">Protease</keyword>
<proteinExistence type="inferred from homology"/>
<dbReference type="Pfam" id="PF11818">
    <property type="entry name" value="DUF3340"/>
    <property type="match status" value="1"/>
</dbReference>
<dbReference type="GO" id="GO:0007165">
    <property type="term" value="P:signal transduction"/>
    <property type="evidence" value="ECO:0007669"/>
    <property type="project" value="TreeGrafter"/>
</dbReference>
<evidence type="ECO:0000256" key="5">
    <source>
        <dbReference type="RuleBase" id="RU004404"/>
    </source>
</evidence>
<dbReference type="NCBIfam" id="TIGR00225">
    <property type="entry name" value="prc"/>
    <property type="match status" value="1"/>
</dbReference>
<organism evidence="7 8">
    <name type="scientific">Hydrotalea sandarakina</name>
    <dbReference type="NCBI Taxonomy" id="1004304"/>
    <lineage>
        <taxon>Bacteria</taxon>
        <taxon>Pseudomonadati</taxon>
        <taxon>Bacteroidota</taxon>
        <taxon>Chitinophagia</taxon>
        <taxon>Chitinophagales</taxon>
        <taxon>Chitinophagaceae</taxon>
        <taxon>Hydrotalea</taxon>
    </lineage>
</organism>
<gene>
    <name evidence="7" type="ORF">LX80_00515</name>
</gene>
<dbReference type="Gene3D" id="2.30.42.10">
    <property type="match status" value="1"/>
</dbReference>